<evidence type="ECO:0000313" key="2">
    <source>
        <dbReference type="Proteomes" id="UP000037122"/>
    </source>
</evidence>
<protein>
    <submittedName>
        <fullName evidence="1">Uncharacterized protein</fullName>
    </submittedName>
</protein>
<gene>
    <name evidence="1" type="ORF">QG37_03805</name>
</gene>
<dbReference type="AlphaFoldDB" id="A0A0L0NYK1"/>
<dbReference type="Proteomes" id="UP000037122">
    <property type="component" value="Unassembled WGS sequence"/>
</dbReference>
<comment type="caution">
    <text evidence="1">The sequence shown here is derived from an EMBL/GenBank/DDBJ whole genome shotgun (WGS) entry which is preliminary data.</text>
</comment>
<evidence type="ECO:0000313" key="1">
    <source>
        <dbReference type="EMBL" id="KND99262.1"/>
    </source>
</evidence>
<name>A0A0L0NYK1_CANAR</name>
<sequence length="65" mass="7280">MKVEFVVESIWSTNGILLKMVKNNHGDNFSRQVTPLLFQHEPCALVASAVQAHDHASTLWHPVEA</sequence>
<dbReference type="VEuPathDB" id="FungiDB:QG37_03805"/>
<proteinExistence type="predicted"/>
<dbReference type="EMBL" id="LGST01000025">
    <property type="protein sequence ID" value="KND99262.1"/>
    <property type="molecule type" value="Genomic_DNA"/>
</dbReference>
<organism evidence="1 2">
    <name type="scientific">Candidozyma auris</name>
    <name type="common">Yeast</name>
    <name type="synonym">Candida auris</name>
    <dbReference type="NCBI Taxonomy" id="498019"/>
    <lineage>
        <taxon>Eukaryota</taxon>
        <taxon>Fungi</taxon>
        <taxon>Dikarya</taxon>
        <taxon>Ascomycota</taxon>
        <taxon>Saccharomycotina</taxon>
        <taxon>Pichiomycetes</taxon>
        <taxon>Metschnikowiaceae</taxon>
        <taxon>Candidozyma</taxon>
    </lineage>
</organism>
<accession>A0A0L0NYK1</accession>
<reference evidence="2" key="1">
    <citation type="journal article" date="2015" name="BMC Genomics">
        <title>Draft genome of a commonly misdiagnosed multidrug resistant pathogen Candida auris.</title>
        <authorList>
            <person name="Chatterjee S."/>
            <person name="Alampalli S.V."/>
            <person name="Nageshan R.K."/>
            <person name="Chettiar S.T."/>
            <person name="Joshi S."/>
            <person name="Tatu U.S."/>
        </authorList>
    </citation>
    <scope>NUCLEOTIDE SEQUENCE [LARGE SCALE GENOMIC DNA]</scope>
    <source>
        <strain evidence="2">6684</strain>
    </source>
</reference>